<evidence type="ECO:0000313" key="1">
    <source>
        <dbReference type="EMBL" id="TNV75316.1"/>
    </source>
</evidence>
<protein>
    <submittedName>
        <fullName evidence="1">Uncharacterized protein</fullName>
    </submittedName>
</protein>
<dbReference type="Proteomes" id="UP000785679">
    <property type="component" value="Unassembled WGS sequence"/>
</dbReference>
<organism evidence="1 2">
    <name type="scientific">Halteria grandinella</name>
    <dbReference type="NCBI Taxonomy" id="5974"/>
    <lineage>
        <taxon>Eukaryota</taxon>
        <taxon>Sar</taxon>
        <taxon>Alveolata</taxon>
        <taxon>Ciliophora</taxon>
        <taxon>Intramacronucleata</taxon>
        <taxon>Spirotrichea</taxon>
        <taxon>Stichotrichia</taxon>
        <taxon>Sporadotrichida</taxon>
        <taxon>Halteriidae</taxon>
        <taxon>Halteria</taxon>
    </lineage>
</organism>
<sequence length="128" mass="14507">MHLERADEINNAQSLNAWCEYSEQVQNTASSILSQSAPTYISIDSPLHDEQLCKSTNICSFEKQDETVARLDCNQQSISEVAYAIGKSAQREAGRLKNASCTGTRLQPILIYFERLHLRDSIKRFETH</sequence>
<gene>
    <name evidence="1" type="ORF">FGO68_gene16870</name>
</gene>
<accession>A0A8J8NHK4</accession>
<proteinExistence type="predicted"/>
<name>A0A8J8NHK4_HALGN</name>
<dbReference type="AlphaFoldDB" id="A0A8J8NHK4"/>
<evidence type="ECO:0000313" key="2">
    <source>
        <dbReference type="Proteomes" id="UP000785679"/>
    </source>
</evidence>
<dbReference type="EMBL" id="RRYP01015858">
    <property type="protein sequence ID" value="TNV75316.1"/>
    <property type="molecule type" value="Genomic_DNA"/>
</dbReference>
<comment type="caution">
    <text evidence="1">The sequence shown here is derived from an EMBL/GenBank/DDBJ whole genome shotgun (WGS) entry which is preliminary data.</text>
</comment>
<reference evidence="1" key="1">
    <citation type="submission" date="2019-06" db="EMBL/GenBank/DDBJ databases">
        <authorList>
            <person name="Zheng W."/>
        </authorList>
    </citation>
    <scope>NUCLEOTIDE SEQUENCE</scope>
    <source>
        <strain evidence="1">QDHG01</strain>
    </source>
</reference>
<keyword evidence="2" id="KW-1185">Reference proteome</keyword>